<sequence length="210" mass="22095">MTPSTTLRTSDTNTVNSALDAAIARHIANIGSNTLVTVKAVHPGDGIVGKVDVQPMVHQRTTDGTAIPHDTIYGIPYMRIHGGECAVVIDPAVGDIGYIIVSGRDQSEAVEQRKPASPPTLRSHSLSDSVYVGGFLGKDPKHYLQITQNGVRLVTTGTVEIQAQSASIQCDLTVQGDIKASGDVKAGGISLKQHKHPGVQSGNSDTQEPE</sequence>
<reference evidence="2 3" key="1">
    <citation type="submission" date="2019-03" db="EMBL/GenBank/DDBJ databases">
        <title>The complete genome sequence of Swingsia samuiensis NBRC107927(T).</title>
        <authorList>
            <person name="Chua K.-O."/>
            <person name="Chan K.-G."/>
            <person name="See-Too W.-S."/>
        </authorList>
    </citation>
    <scope>NUCLEOTIDE SEQUENCE [LARGE SCALE GENOMIC DNA]</scope>
    <source>
        <strain evidence="2 3">AH83</strain>
    </source>
</reference>
<feature type="compositionally biased region" description="Polar residues" evidence="1">
    <location>
        <begin position="200"/>
        <end position="210"/>
    </location>
</feature>
<accession>A0A4Y6UM33</accession>
<proteinExistence type="predicted"/>
<evidence type="ECO:0000256" key="1">
    <source>
        <dbReference type="SAM" id="MobiDB-lite"/>
    </source>
</evidence>
<protein>
    <submittedName>
        <fullName evidence="2">Baseplate assembly protein</fullName>
    </submittedName>
</protein>
<dbReference type="InterPro" id="IPR044033">
    <property type="entry name" value="GpV-like_apex"/>
</dbReference>
<keyword evidence="3" id="KW-1185">Reference proteome</keyword>
<evidence type="ECO:0000313" key="3">
    <source>
        <dbReference type="Proteomes" id="UP000316313"/>
    </source>
</evidence>
<dbReference type="RefSeq" id="WP_141461307.1">
    <property type="nucleotide sequence ID" value="NZ_CP038141.1"/>
</dbReference>
<organism evidence="2 3">
    <name type="scientific">Swingsia samuiensis</name>
    <dbReference type="NCBI Taxonomy" id="1293412"/>
    <lineage>
        <taxon>Bacteria</taxon>
        <taxon>Pseudomonadati</taxon>
        <taxon>Pseudomonadota</taxon>
        <taxon>Alphaproteobacteria</taxon>
        <taxon>Acetobacterales</taxon>
        <taxon>Acetobacteraceae</taxon>
        <taxon>Swingsia</taxon>
    </lineage>
</organism>
<name>A0A4Y6UM33_9PROT</name>
<dbReference type="InterPro" id="IPR037026">
    <property type="entry name" value="Vgr_OB-fold_dom_sf"/>
</dbReference>
<dbReference type="Proteomes" id="UP000316313">
    <property type="component" value="Chromosome"/>
</dbReference>
<dbReference type="AlphaFoldDB" id="A0A4Y6UM33"/>
<dbReference type="Pfam" id="PF18946">
    <property type="entry name" value="Apex"/>
    <property type="match status" value="1"/>
</dbReference>
<dbReference type="EMBL" id="CP038141">
    <property type="protein sequence ID" value="QDH17397.1"/>
    <property type="molecule type" value="Genomic_DNA"/>
</dbReference>
<feature type="region of interest" description="Disordered" evidence="1">
    <location>
        <begin position="187"/>
        <end position="210"/>
    </location>
</feature>
<dbReference type="KEGG" id="ssam:E3D00_07340"/>
<evidence type="ECO:0000313" key="2">
    <source>
        <dbReference type="EMBL" id="QDH17397.1"/>
    </source>
</evidence>
<dbReference type="OrthoDB" id="1903830at2"/>
<gene>
    <name evidence="2" type="ORF">E3D00_07340</name>
</gene>
<dbReference type="Gene3D" id="2.40.50.230">
    <property type="entry name" value="Gp5 N-terminal domain"/>
    <property type="match status" value="1"/>
</dbReference>